<accession>A0A392UQW2</accession>
<keyword evidence="2" id="KW-1185">Reference proteome</keyword>
<dbReference type="AlphaFoldDB" id="A0A392UQW2"/>
<dbReference type="Proteomes" id="UP000265520">
    <property type="component" value="Unassembled WGS sequence"/>
</dbReference>
<sequence length="25" mass="2963">MEYGRTEERFALGENFIGGWSIIRM</sequence>
<evidence type="ECO:0000313" key="2">
    <source>
        <dbReference type="Proteomes" id="UP000265520"/>
    </source>
</evidence>
<protein>
    <submittedName>
        <fullName evidence="1">Uncharacterized protein</fullName>
    </submittedName>
</protein>
<evidence type="ECO:0000313" key="1">
    <source>
        <dbReference type="EMBL" id="MCI78366.1"/>
    </source>
</evidence>
<gene>
    <name evidence="1" type="ORF">A2U01_0099636</name>
</gene>
<feature type="non-terminal residue" evidence="1">
    <location>
        <position position="25"/>
    </location>
</feature>
<dbReference type="EMBL" id="LXQA010949437">
    <property type="protein sequence ID" value="MCI78366.1"/>
    <property type="molecule type" value="Genomic_DNA"/>
</dbReference>
<comment type="caution">
    <text evidence="1">The sequence shown here is derived from an EMBL/GenBank/DDBJ whole genome shotgun (WGS) entry which is preliminary data.</text>
</comment>
<name>A0A392UQW2_9FABA</name>
<proteinExistence type="predicted"/>
<organism evidence="1 2">
    <name type="scientific">Trifolium medium</name>
    <dbReference type="NCBI Taxonomy" id="97028"/>
    <lineage>
        <taxon>Eukaryota</taxon>
        <taxon>Viridiplantae</taxon>
        <taxon>Streptophyta</taxon>
        <taxon>Embryophyta</taxon>
        <taxon>Tracheophyta</taxon>
        <taxon>Spermatophyta</taxon>
        <taxon>Magnoliopsida</taxon>
        <taxon>eudicotyledons</taxon>
        <taxon>Gunneridae</taxon>
        <taxon>Pentapetalae</taxon>
        <taxon>rosids</taxon>
        <taxon>fabids</taxon>
        <taxon>Fabales</taxon>
        <taxon>Fabaceae</taxon>
        <taxon>Papilionoideae</taxon>
        <taxon>50 kb inversion clade</taxon>
        <taxon>NPAAA clade</taxon>
        <taxon>Hologalegina</taxon>
        <taxon>IRL clade</taxon>
        <taxon>Trifolieae</taxon>
        <taxon>Trifolium</taxon>
    </lineage>
</organism>
<reference evidence="1 2" key="1">
    <citation type="journal article" date="2018" name="Front. Plant Sci.">
        <title>Red Clover (Trifolium pratense) and Zigzag Clover (T. medium) - A Picture of Genomic Similarities and Differences.</title>
        <authorList>
            <person name="Dluhosova J."/>
            <person name="Istvanek J."/>
            <person name="Nedelnik J."/>
            <person name="Repkova J."/>
        </authorList>
    </citation>
    <scope>NUCLEOTIDE SEQUENCE [LARGE SCALE GENOMIC DNA]</scope>
    <source>
        <strain evidence="2">cv. 10/8</strain>
        <tissue evidence="1">Leaf</tissue>
    </source>
</reference>